<protein>
    <recommendedName>
        <fullName evidence="8">Regucalcin</fullName>
        <ecNumber evidence="7">3.1.1.17</ecNumber>
    </recommendedName>
    <alternativeName>
        <fullName evidence="13">Gluconolactonase</fullName>
    </alternativeName>
</protein>
<evidence type="ECO:0000256" key="12">
    <source>
        <dbReference type="ARBA" id="ARBA00022837"/>
    </source>
</evidence>
<evidence type="ECO:0000256" key="11">
    <source>
        <dbReference type="ARBA" id="ARBA00022801"/>
    </source>
</evidence>
<dbReference type="InterPro" id="IPR005511">
    <property type="entry name" value="SMP-30"/>
</dbReference>
<dbReference type="STRING" id="169760.PSTEL_19070"/>
<dbReference type="GO" id="GO:0005737">
    <property type="term" value="C:cytoplasm"/>
    <property type="evidence" value="ECO:0007669"/>
    <property type="project" value="UniProtKB-SubCell"/>
</dbReference>
<dbReference type="Pfam" id="PF08450">
    <property type="entry name" value="SGL"/>
    <property type="match status" value="1"/>
</dbReference>
<organism evidence="17 18">
    <name type="scientific">Paenibacillus stellifer</name>
    <dbReference type="NCBI Taxonomy" id="169760"/>
    <lineage>
        <taxon>Bacteria</taxon>
        <taxon>Bacillati</taxon>
        <taxon>Bacillota</taxon>
        <taxon>Bacilli</taxon>
        <taxon>Bacillales</taxon>
        <taxon>Paenibacillaceae</taxon>
        <taxon>Paenibacillus</taxon>
    </lineage>
</organism>
<keyword evidence="12" id="KW-0106">Calcium</keyword>
<keyword evidence="18" id="KW-1185">Reference proteome</keyword>
<feature type="active site" description="Proton donor/acceptor" evidence="14">
    <location>
        <position position="198"/>
    </location>
</feature>
<evidence type="ECO:0000256" key="6">
    <source>
        <dbReference type="ARBA" id="ARBA00008853"/>
    </source>
</evidence>
<proteinExistence type="inferred from homology"/>
<evidence type="ECO:0000256" key="7">
    <source>
        <dbReference type="ARBA" id="ARBA00013227"/>
    </source>
</evidence>
<feature type="binding site" evidence="15">
    <location>
        <position position="120"/>
    </location>
    <ligand>
        <name>substrate</name>
    </ligand>
</feature>
<feature type="binding site" evidence="15">
    <location>
        <position position="17"/>
    </location>
    <ligand>
        <name>a divalent metal cation</name>
        <dbReference type="ChEBI" id="CHEBI:60240"/>
    </ligand>
</feature>
<dbReference type="PRINTS" id="PR01790">
    <property type="entry name" value="SMP30FAMILY"/>
</dbReference>
<evidence type="ECO:0000256" key="2">
    <source>
        <dbReference type="ARBA" id="ARBA00001913"/>
    </source>
</evidence>
<dbReference type="EMBL" id="CP009286">
    <property type="protein sequence ID" value="AIQ64899.1"/>
    <property type="molecule type" value="Genomic_DNA"/>
</dbReference>
<dbReference type="GO" id="GO:0030234">
    <property type="term" value="F:enzyme regulator activity"/>
    <property type="evidence" value="ECO:0007669"/>
    <property type="project" value="InterPro"/>
</dbReference>
<dbReference type="Proteomes" id="UP000029507">
    <property type="component" value="Chromosome"/>
</dbReference>
<evidence type="ECO:0000256" key="14">
    <source>
        <dbReference type="PIRSR" id="PIRSR605511-1"/>
    </source>
</evidence>
<comment type="cofactor">
    <cofactor evidence="3">
        <name>Mn(2+)</name>
        <dbReference type="ChEBI" id="CHEBI:29035"/>
    </cofactor>
</comment>
<evidence type="ECO:0000256" key="1">
    <source>
        <dbReference type="ARBA" id="ARBA00001589"/>
    </source>
</evidence>
<evidence type="ECO:0000256" key="13">
    <source>
        <dbReference type="ARBA" id="ARBA00032464"/>
    </source>
</evidence>
<comment type="similarity">
    <text evidence="6">Belongs to the SMP-30/CGR1 family.</text>
</comment>
<dbReference type="HOGENOM" id="CLU_036110_3_2_9"/>
<dbReference type="InterPro" id="IPR013658">
    <property type="entry name" value="SGL"/>
</dbReference>
<dbReference type="RefSeq" id="WP_038697521.1">
    <property type="nucleotide sequence ID" value="NZ_CP009286.1"/>
</dbReference>
<feature type="binding site" evidence="15">
    <location>
        <position position="102"/>
    </location>
    <ligand>
        <name>substrate</name>
    </ligand>
</feature>
<gene>
    <name evidence="17" type="ORF">PSTEL_19070</name>
</gene>
<dbReference type="KEGG" id="pste:PSTEL_19070"/>
<dbReference type="PANTHER" id="PTHR10907:SF47">
    <property type="entry name" value="REGUCALCIN"/>
    <property type="match status" value="1"/>
</dbReference>
<dbReference type="PANTHER" id="PTHR10907">
    <property type="entry name" value="REGUCALCIN"/>
    <property type="match status" value="1"/>
</dbReference>
<feature type="binding site" evidence="15">
    <location>
        <position position="148"/>
    </location>
    <ligand>
        <name>a divalent metal cation</name>
        <dbReference type="ChEBI" id="CHEBI:60240"/>
    </ligand>
</feature>
<sequence>MANQPELLVEELALLGEGPLWLPESKTIVWVDIEEMCIHLYTPGTEKKEVIPVGERIGAVVPAADGRMVCALQTGFAYLDLASRSLERIADPEEDQPDNRFNDGKCDPAGRFWAGTMPLEGGSPAGALYRLDGDGTVTKMLAGVGCSNGLAWNAEATAMYYIDTPTGRVDQFDYDVLTGNIKNRRTAFHLPPDQGFPDGMTIDIEGMLWVAHWGGSCVSRWNPVTGKCLESVQLPVSQVTSCCFGGENLDELYITSARDGLSDEQLQGEPLAGGIFKYTPGVRGVTANVFKNR</sequence>
<name>A0A089N826_9BACL</name>
<reference evidence="17 18" key="1">
    <citation type="submission" date="2014-08" db="EMBL/GenBank/DDBJ databases">
        <title>Comparative genomics of the Paenibacillus odorifer group.</title>
        <authorList>
            <person name="den Bakker H.C."/>
            <person name="Tsai Y.-C."/>
            <person name="Martin N."/>
            <person name="Korlach J."/>
            <person name="Wiedmann M."/>
        </authorList>
    </citation>
    <scope>NUCLEOTIDE SEQUENCE [LARGE SCALE GENOMIC DNA]</scope>
    <source>
        <strain evidence="17 18">DSM 14472</strain>
    </source>
</reference>
<dbReference type="SUPFAM" id="SSF63829">
    <property type="entry name" value="Calcium-dependent phosphotriesterase"/>
    <property type="match status" value="1"/>
</dbReference>
<evidence type="ECO:0000313" key="17">
    <source>
        <dbReference type="EMBL" id="AIQ64899.1"/>
    </source>
</evidence>
<feature type="domain" description="SMP-30/Gluconolactonase/LRE-like region" evidence="16">
    <location>
        <begin position="15"/>
        <end position="258"/>
    </location>
</feature>
<evidence type="ECO:0000256" key="4">
    <source>
        <dbReference type="ARBA" id="ARBA00001946"/>
    </source>
</evidence>
<keyword evidence="10 15" id="KW-0479">Metal-binding</keyword>
<dbReference type="PRINTS" id="PR01791">
    <property type="entry name" value="REGUCALCIN"/>
</dbReference>
<comment type="subcellular location">
    <subcellularLocation>
        <location evidence="5">Cytoplasm</location>
    </subcellularLocation>
</comment>
<comment type="cofactor">
    <cofactor evidence="2">
        <name>Ca(2+)</name>
        <dbReference type="ChEBI" id="CHEBI:29108"/>
    </cofactor>
</comment>
<evidence type="ECO:0000256" key="8">
    <source>
        <dbReference type="ARBA" id="ARBA00016808"/>
    </source>
</evidence>
<dbReference type="EC" id="3.1.1.17" evidence="7"/>
<dbReference type="InterPro" id="IPR011042">
    <property type="entry name" value="6-blade_b-propeller_TolB-like"/>
</dbReference>
<comment type="cofactor">
    <cofactor evidence="4">
        <name>Mg(2+)</name>
        <dbReference type="ChEBI" id="CHEBI:18420"/>
    </cofactor>
</comment>
<evidence type="ECO:0000313" key="18">
    <source>
        <dbReference type="Proteomes" id="UP000029507"/>
    </source>
</evidence>
<feature type="binding site" evidence="15">
    <location>
        <position position="198"/>
    </location>
    <ligand>
        <name>a divalent metal cation</name>
        <dbReference type="ChEBI" id="CHEBI:60240"/>
    </ligand>
</feature>
<evidence type="ECO:0000256" key="5">
    <source>
        <dbReference type="ARBA" id="ARBA00004496"/>
    </source>
</evidence>
<accession>A0A089N826</accession>
<dbReference type="FunFam" id="2.120.10.30:FF:000027">
    <property type="entry name" value="Regucalcin homologue"/>
    <property type="match status" value="1"/>
</dbReference>
<comment type="cofactor">
    <cofactor evidence="15">
        <name>Zn(2+)</name>
        <dbReference type="ChEBI" id="CHEBI:29105"/>
    </cofactor>
    <text evidence="15">Binds 1 divalent metal cation per subunit.</text>
</comment>
<evidence type="ECO:0000256" key="15">
    <source>
        <dbReference type="PIRSR" id="PIRSR605511-2"/>
    </source>
</evidence>
<keyword evidence="11" id="KW-0378">Hydrolase</keyword>
<keyword evidence="9" id="KW-0963">Cytoplasm</keyword>
<evidence type="ECO:0000259" key="16">
    <source>
        <dbReference type="Pfam" id="PF08450"/>
    </source>
</evidence>
<keyword evidence="15" id="KW-0862">Zinc</keyword>
<feature type="binding site" evidence="15">
    <location>
        <position position="100"/>
    </location>
    <ligand>
        <name>substrate</name>
    </ligand>
</feature>
<dbReference type="GO" id="GO:0005509">
    <property type="term" value="F:calcium ion binding"/>
    <property type="evidence" value="ECO:0007669"/>
    <property type="project" value="InterPro"/>
</dbReference>
<dbReference type="AlphaFoldDB" id="A0A089N826"/>
<dbReference type="GO" id="GO:0004341">
    <property type="term" value="F:gluconolactonase activity"/>
    <property type="evidence" value="ECO:0007669"/>
    <property type="project" value="UniProtKB-EC"/>
</dbReference>
<evidence type="ECO:0000256" key="10">
    <source>
        <dbReference type="ARBA" id="ARBA00022723"/>
    </source>
</evidence>
<dbReference type="Gene3D" id="2.120.10.30">
    <property type="entry name" value="TolB, C-terminal domain"/>
    <property type="match status" value="1"/>
</dbReference>
<comment type="catalytic activity">
    <reaction evidence="1">
        <text>D-glucono-1,5-lactone + H2O = D-gluconate + H(+)</text>
        <dbReference type="Rhea" id="RHEA:10440"/>
        <dbReference type="ChEBI" id="CHEBI:15377"/>
        <dbReference type="ChEBI" id="CHEBI:15378"/>
        <dbReference type="ChEBI" id="CHEBI:16217"/>
        <dbReference type="ChEBI" id="CHEBI:18391"/>
        <dbReference type="EC" id="3.1.1.17"/>
    </reaction>
</comment>
<dbReference type="OrthoDB" id="2633250at2"/>
<dbReference type="InterPro" id="IPR008367">
    <property type="entry name" value="Regucalcin"/>
</dbReference>
<evidence type="ECO:0000256" key="9">
    <source>
        <dbReference type="ARBA" id="ARBA00022490"/>
    </source>
</evidence>
<evidence type="ECO:0000256" key="3">
    <source>
        <dbReference type="ARBA" id="ARBA00001936"/>
    </source>
</evidence>
<dbReference type="GO" id="GO:0019853">
    <property type="term" value="P:L-ascorbic acid biosynthetic process"/>
    <property type="evidence" value="ECO:0007669"/>
    <property type="project" value="TreeGrafter"/>
</dbReference>